<feature type="transmembrane region" description="Helical" evidence="1">
    <location>
        <begin position="34"/>
        <end position="54"/>
    </location>
</feature>
<keyword evidence="5" id="KW-1185">Reference proteome</keyword>
<feature type="transmembrane region" description="Helical" evidence="1">
    <location>
        <begin position="137"/>
        <end position="158"/>
    </location>
</feature>
<dbReference type="EC" id="2.3.1.-" evidence="4"/>
<evidence type="ECO:0000259" key="2">
    <source>
        <dbReference type="Pfam" id="PF01757"/>
    </source>
</evidence>
<feature type="transmembrane region" description="Helical" evidence="1">
    <location>
        <begin position="309"/>
        <end position="328"/>
    </location>
</feature>
<keyword evidence="4" id="KW-0808">Transferase</keyword>
<feature type="transmembrane region" description="Helical" evidence="1">
    <location>
        <begin position="349"/>
        <end position="369"/>
    </location>
</feature>
<dbReference type="Pfam" id="PF19040">
    <property type="entry name" value="SGNH"/>
    <property type="match status" value="1"/>
</dbReference>
<comment type="caution">
    <text evidence="4">The sequence shown here is derived from an EMBL/GenBank/DDBJ whole genome shotgun (WGS) entry which is preliminary data.</text>
</comment>
<feature type="transmembrane region" description="Helical" evidence="1">
    <location>
        <begin position="106"/>
        <end position="125"/>
    </location>
</feature>
<reference evidence="5" key="1">
    <citation type="journal article" date="2019" name="Int. J. Syst. Evol. Microbiol.">
        <title>The Global Catalogue of Microorganisms (GCM) 10K type strain sequencing project: providing services to taxonomists for standard genome sequencing and annotation.</title>
        <authorList>
            <consortium name="The Broad Institute Genomics Platform"/>
            <consortium name="The Broad Institute Genome Sequencing Center for Infectious Disease"/>
            <person name="Wu L."/>
            <person name="Ma J."/>
        </authorList>
    </citation>
    <scope>NUCLEOTIDE SEQUENCE [LARGE SCALE GENOMIC DNA]</scope>
    <source>
        <strain evidence="5">CECT 7297</strain>
    </source>
</reference>
<evidence type="ECO:0000313" key="5">
    <source>
        <dbReference type="Proteomes" id="UP001595798"/>
    </source>
</evidence>
<keyword evidence="1" id="KW-1133">Transmembrane helix</keyword>
<dbReference type="GO" id="GO:0016746">
    <property type="term" value="F:acyltransferase activity"/>
    <property type="evidence" value="ECO:0007669"/>
    <property type="project" value="UniProtKB-KW"/>
</dbReference>
<accession>A0ABV8QHF8</accession>
<dbReference type="EMBL" id="JBHSDI010000008">
    <property type="protein sequence ID" value="MFC4258499.1"/>
    <property type="molecule type" value="Genomic_DNA"/>
</dbReference>
<dbReference type="Pfam" id="PF01757">
    <property type="entry name" value="Acyl_transf_3"/>
    <property type="match status" value="1"/>
</dbReference>
<organism evidence="4 5">
    <name type="scientific">Marinobacter lacisalsi</name>
    <dbReference type="NCBI Taxonomy" id="475979"/>
    <lineage>
        <taxon>Bacteria</taxon>
        <taxon>Pseudomonadati</taxon>
        <taxon>Pseudomonadota</taxon>
        <taxon>Gammaproteobacteria</taxon>
        <taxon>Pseudomonadales</taxon>
        <taxon>Marinobacteraceae</taxon>
        <taxon>Marinobacter</taxon>
    </lineage>
</organism>
<feature type="transmembrane region" description="Helical" evidence="1">
    <location>
        <begin position="164"/>
        <end position="185"/>
    </location>
</feature>
<evidence type="ECO:0000259" key="3">
    <source>
        <dbReference type="Pfam" id="PF19040"/>
    </source>
</evidence>
<evidence type="ECO:0000313" key="4">
    <source>
        <dbReference type="EMBL" id="MFC4258499.1"/>
    </source>
</evidence>
<feature type="transmembrane region" description="Helical" evidence="1">
    <location>
        <begin position="222"/>
        <end position="239"/>
    </location>
</feature>
<dbReference type="InterPro" id="IPR043968">
    <property type="entry name" value="SGNH"/>
</dbReference>
<proteinExistence type="predicted"/>
<dbReference type="PANTHER" id="PTHR23028">
    <property type="entry name" value="ACETYLTRANSFERASE"/>
    <property type="match status" value="1"/>
</dbReference>
<dbReference type="InterPro" id="IPR050879">
    <property type="entry name" value="Acyltransferase_3"/>
</dbReference>
<keyword evidence="1" id="KW-0472">Membrane</keyword>
<dbReference type="InterPro" id="IPR002656">
    <property type="entry name" value="Acyl_transf_3_dom"/>
</dbReference>
<keyword evidence="4" id="KW-0012">Acyltransferase</keyword>
<keyword evidence="1" id="KW-0812">Transmembrane</keyword>
<feature type="domain" description="SGNH" evidence="3">
    <location>
        <begin position="395"/>
        <end position="629"/>
    </location>
</feature>
<dbReference type="RefSeq" id="WP_379886021.1">
    <property type="nucleotide sequence ID" value="NZ_JBHSDI010000008.1"/>
</dbReference>
<feature type="transmembrane region" description="Helical" evidence="1">
    <location>
        <begin position="269"/>
        <end position="289"/>
    </location>
</feature>
<dbReference type="Proteomes" id="UP001595798">
    <property type="component" value="Unassembled WGS sequence"/>
</dbReference>
<feature type="domain" description="Acyltransferase 3" evidence="2">
    <location>
        <begin position="8"/>
        <end position="330"/>
    </location>
</feature>
<feature type="transmembrane region" description="Helical" evidence="1">
    <location>
        <begin position="75"/>
        <end position="94"/>
    </location>
</feature>
<evidence type="ECO:0000256" key="1">
    <source>
        <dbReference type="SAM" id="Phobius"/>
    </source>
</evidence>
<feature type="transmembrane region" description="Helical" evidence="1">
    <location>
        <begin position="245"/>
        <end position="262"/>
    </location>
</feature>
<name>A0ABV8QHF8_9GAMM</name>
<sequence length="650" mass="71915">MAQIKYLAQLDGLRALAVLAVIVFHSRADWLPGGYVGVDVFFFLSGFLITQIVVRSLTSGKFSYLDFIAGRLRRLFPAYAVMVCACLLVAPLILLPGEFERLAETALASLLFLSNIFFYQNLGYFDAAAEHQLLLHTWSLAVEWQFYLAFPLVLWAAHRLSGRVVPALVVLAIASLMFNLVVTPVNSQFTFFMFPPRAWELIAGGLLGLAYMNRKLMGRERTGWTVAGVLLLAASVALFDETTLFPGIAATLPTLATGILVFNTVRGEGGLLTSLLSSRLLVLIGQMSYSLYLWHWPVLLYARFYFGDHLAVSQLLLCWTITIGLSYLSWRWVESALRRHRWWSLQWRAYAGAVAMSLPVAVGAGMVMLNDGYGRRLPDQARELVNIVKWPDVGRCSTDYKEDQYHDCTLGSGLEPATILIWGDSHAQTLIWAVTEIAEQRDINIRHVTKGGCPPVFYGVVPSTGIDKDACLSAQKAAWRIIDSDPSVSTVLISARWPLYEGASMMTAETQPVKRFEGALSETINALLQRDLNVILVDSLPEPGFDVSNVLARRALLEQSVPDSFQDQRPPFKSLDFIKSISDSRFSVLRLNNVLCSAGHCPISEGGEVLYFDGDHLARAGASKLAAPIENALFPDRIEAGISEALPARE</sequence>
<protein>
    <submittedName>
        <fullName evidence="4">Acyltransferase family protein</fullName>
        <ecNumber evidence="4">2.3.1.-</ecNumber>
    </submittedName>
</protein>
<gene>
    <name evidence="4" type="ORF">ACFOZ5_05540</name>
</gene>
<dbReference type="PANTHER" id="PTHR23028:SF53">
    <property type="entry name" value="ACYL_TRANSF_3 DOMAIN-CONTAINING PROTEIN"/>
    <property type="match status" value="1"/>
</dbReference>